<proteinExistence type="predicted"/>
<reference evidence="3" key="1">
    <citation type="journal article" date="2020" name="Phytopathology">
        <title>Genome Sequence Resources of Colletotrichum truncatum, C. plurivorum, C. musicola, and C. sojae: Four Species Pathogenic to Soybean (Glycine max).</title>
        <authorList>
            <person name="Rogerio F."/>
            <person name="Boufleur T.R."/>
            <person name="Ciampi-Guillardi M."/>
            <person name="Sukno S.A."/>
            <person name="Thon M.R."/>
            <person name="Massola Junior N.S."/>
            <person name="Baroncelli R."/>
        </authorList>
    </citation>
    <scope>NUCLEOTIDE SEQUENCE</scope>
    <source>
        <strain evidence="3">LFN0074</strain>
    </source>
</reference>
<feature type="compositionally biased region" description="Basic and acidic residues" evidence="1">
    <location>
        <begin position="15"/>
        <end position="25"/>
    </location>
</feature>
<dbReference type="EMBL" id="WIGM01001071">
    <property type="protein sequence ID" value="KAF6805577.1"/>
    <property type="molecule type" value="Genomic_DNA"/>
</dbReference>
<feature type="transmembrane region" description="Helical" evidence="2">
    <location>
        <begin position="152"/>
        <end position="173"/>
    </location>
</feature>
<keyword evidence="4" id="KW-1185">Reference proteome</keyword>
<accession>A0A8H6MQM6</accession>
<dbReference type="OrthoDB" id="5242705at2759"/>
<comment type="caution">
    <text evidence="3">The sequence shown here is derived from an EMBL/GenBank/DDBJ whole genome shotgun (WGS) entry which is preliminary data.</text>
</comment>
<feature type="transmembrane region" description="Helical" evidence="2">
    <location>
        <begin position="513"/>
        <end position="533"/>
    </location>
</feature>
<keyword evidence="2" id="KW-0812">Transmembrane</keyword>
<evidence type="ECO:0000313" key="4">
    <source>
        <dbReference type="Proteomes" id="UP000639643"/>
    </source>
</evidence>
<feature type="region of interest" description="Disordered" evidence="1">
    <location>
        <begin position="1"/>
        <end position="37"/>
    </location>
</feature>
<evidence type="ECO:0000256" key="1">
    <source>
        <dbReference type="SAM" id="MobiDB-lite"/>
    </source>
</evidence>
<gene>
    <name evidence="3" type="ORF">CMUS01_14584</name>
</gene>
<dbReference type="Pfam" id="PF11374">
    <property type="entry name" value="DUF3176"/>
    <property type="match status" value="1"/>
</dbReference>
<evidence type="ECO:0000313" key="3">
    <source>
        <dbReference type="EMBL" id="KAF6805577.1"/>
    </source>
</evidence>
<dbReference type="AlphaFoldDB" id="A0A8H6MQM6"/>
<dbReference type="InterPro" id="IPR021514">
    <property type="entry name" value="DUF3176"/>
</dbReference>
<sequence>METTPPDTQPIEEDWPLRQRPHEGGSTHGQLRPSSSHRKKTDSLWQYCTLWVWEALLLCVALAAMAAIVAILLHQDGRPAQDWPFPITLNSTANILSTICRGILVSIAAEIICQSKWVWYWSDETASRRMIDLQHCDSGSRGLVGAARLAKLVLRHIHTTLLSVFIIVFSFGIGPCIQQAIKTVGIDKPDPEGTASIPTLFFTLRVRNVAYAATLGAYKGDSQIVSSCTTGNCSFTGFQSKTPQFIVGKEVTHASAGICNICTDVTSLIESKADPNGILDTSKTSYELPKGMTLKRADTMKVNYGNLSWATAVMSPEALDHYACLRSYSGSVIRGELAETVISTTTMYADIGEREEEDPVELLRTSLPWIDETYWWNYTALQSPCLVNDETYTVNNMAKGPNLTTVRHIRKATAPDYPSIRAPRHYGLRTLLDTAIDVEDGLFPNCKGNDWISGFWETGNATAESIEHHFLDFTNTFTNELRMGLMPADNGMPVLVRGEAYQMVSFTSIDKQWLAFPIFIVALELFLLGWVIARDWWLKDEEAIWKSSILPLLYSTDRFRGTPGDDGAV</sequence>
<keyword evidence="2" id="KW-0472">Membrane</keyword>
<evidence type="ECO:0000256" key="2">
    <source>
        <dbReference type="SAM" id="Phobius"/>
    </source>
</evidence>
<dbReference type="Proteomes" id="UP000639643">
    <property type="component" value="Unassembled WGS sequence"/>
</dbReference>
<dbReference type="PANTHER" id="PTHR35394">
    <property type="entry name" value="DUF3176 DOMAIN-CONTAINING PROTEIN"/>
    <property type="match status" value="1"/>
</dbReference>
<feature type="transmembrane region" description="Helical" evidence="2">
    <location>
        <begin position="50"/>
        <end position="73"/>
    </location>
</feature>
<organism evidence="3 4">
    <name type="scientific">Colletotrichum musicola</name>
    <dbReference type="NCBI Taxonomy" id="2175873"/>
    <lineage>
        <taxon>Eukaryota</taxon>
        <taxon>Fungi</taxon>
        <taxon>Dikarya</taxon>
        <taxon>Ascomycota</taxon>
        <taxon>Pezizomycotina</taxon>
        <taxon>Sordariomycetes</taxon>
        <taxon>Hypocreomycetidae</taxon>
        <taxon>Glomerellales</taxon>
        <taxon>Glomerellaceae</taxon>
        <taxon>Colletotrichum</taxon>
        <taxon>Colletotrichum orchidearum species complex</taxon>
    </lineage>
</organism>
<protein>
    <submittedName>
        <fullName evidence="3">Uncharacterized protein</fullName>
    </submittedName>
</protein>
<name>A0A8H6MQM6_9PEZI</name>
<dbReference type="PANTHER" id="PTHR35394:SF5">
    <property type="entry name" value="DUF3176 DOMAIN-CONTAINING PROTEIN"/>
    <property type="match status" value="1"/>
</dbReference>
<keyword evidence="2" id="KW-1133">Transmembrane helix</keyword>